<proteinExistence type="inferred from homology"/>
<evidence type="ECO:0000256" key="1">
    <source>
        <dbReference type="ARBA" id="ARBA00004651"/>
    </source>
</evidence>
<feature type="transmembrane region" description="Helical" evidence="11">
    <location>
        <begin position="289"/>
        <end position="311"/>
    </location>
</feature>
<dbReference type="GO" id="GO:0015087">
    <property type="term" value="F:cobalt ion transmembrane transporter activity"/>
    <property type="evidence" value="ECO:0007669"/>
    <property type="project" value="TreeGrafter"/>
</dbReference>
<dbReference type="InterPro" id="IPR002523">
    <property type="entry name" value="MgTranspt_CorA/ZnTranspt_ZntB"/>
</dbReference>
<keyword evidence="3" id="KW-0813">Transport</keyword>
<evidence type="ECO:0000256" key="11">
    <source>
        <dbReference type="SAM" id="Phobius"/>
    </source>
</evidence>
<accession>A0A1V2EW89</accession>
<keyword evidence="6 11" id="KW-0812">Transmembrane</keyword>
<comment type="similarity">
    <text evidence="2">Belongs to the CorA metal ion transporter (MIT) (TC 1.A.35) family.</text>
</comment>
<keyword evidence="10 11" id="KW-0472">Membrane</keyword>
<dbReference type="AlphaFoldDB" id="A0A1V2EW89"/>
<keyword evidence="4" id="KW-1003">Cell membrane</keyword>
<dbReference type="InterPro" id="IPR045863">
    <property type="entry name" value="CorA_TM1_TM2"/>
</dbReference>
<dbReference type="SUPFAM" id="SSF144083">
    <property type="entry name" value="Magnesium transport protein CorA, transmembrane region"/>
    <property type="match status" value="1"/>
</dbReference>
<dbReference type="RefSeq" id="WP_076743776.1">
    <property type="nucleotide sequence ID" value="NZ_MPSB01000003.1"/>
</dbReference>
<dbReference type="GO" id="GO:0015095">
    <property type="term" value="F:magnesium ion transmembrane transporter activity"/>
    <property type="evidence" value="ECO:0007669"/>
    <property type="project" value="TreeGrafter"/>
</dbReference>
<keyword evidence="9" id="KW-0406">Ion transport</keyword>
<keyword evidence="5" id="KW-0997">Cell inner membrane</keyword>
<protein>
    <submittedName>
        <fullName evidence="12">Zinc transport protein ZntB</fullName>
    </submittedName>
</protein>
<keyword evidence="13" id="KW-1185">Reference proteome</keyword>
<dbReference type="Pfam" id="PF01544">
    <property type="entry name" value="CorA"/>
    <property type="match status" value="1"/>
</dbReference>
<organism evidence="12 13">
    <name type="scientific">Sphingomonas jeddahensis</name>
    <dbReference type="NCBI Taxonomy" id="1915074"/>
    <lineage>
        <taxon>Bacteria</taxon>
        <taxon>Pseudomonadati</taxon>
        <taxon>Pseudomonadota</taxon>
        <taxon>Alphaproteobacteria</taxon>
        <taxon>Sphingomonadales</taxon>
        <taxon>Sphingomonadaceae</taxon>
        <taxon>Sphingomonas</taxon>
    </lineage>
</organism>
<dbReference type="EMBL" id="MPSB01000003">
    <property type="protein sequence ID" value="ONF96803.1"/>
    <property type="molecule type" value="Genomic_DNA"/>
</dbReference>
<evidence type="ECO:0000256" key="2">
    <source>
        <dbReference type="ARBA" id="ARBA00009765"/>
    </source>
</evidence>
<feature type="transmembrane region" description="Helical" evidence="11">
    <location>
        <begin position="256"/>
        <end position="277"/>
    </location>
</feature>
<evidence type="ECO:0000256" key="7">
    <source>
        <dbReference type="ARBA" id="ARBA00022833"/>
    </source>
</evidence>
<keyword evidence="8 11" id="KW-1133">Transmembrane helix</keyword>
<evidence type="ECO:0000256" key="10">
    <source>
        <dbReference type="ARBA" id="ARBA00023136"/>
    </source>
</evidence>
<evidence type="ECO:0000256" key="9">
    <source>
        <dbReference type="ARBA" id="ARBA00023065"/>
    </source>
</evidence>
<dbReference type="GO" id="GO:0050897">
    <property type="term" value="F:cobalt ion binding"/>
    <property type="evidence" value="ECO:0007669"/>
    <property type="project" value="TreeGrafter"/>
</dbReference>
<keyword evidence="7" id="KW-0862">Zinc</keyword>
<evidence type="ECO:0000313" key="12">
    <source>
        <dbReference type="EMBL" id="ONF96803.1"/>
    </source>
</evidence>
<dbReference type="PANTHER" id="PTHR46494">
    <property type="entry name" value="CORA FAMILY METAL ION TRANSPORTER (EUROFUNG)"/>
    <property type="match status" value="1"/>
</dbReference>
<dbReference type="Gene3D" id="3.30.460.20">
    <property type="entry name" value="CorA soluble domain-like"/>
    <property type="match status" value="1"/>
</dbReference>
<evidence type="ECO:0000256" key="4">
    <source>
        <dbReference type="ARBA" id="ARBA00022475"/>
    </source>
</evidence>
<evidence type="ECO:0000256" key="8">
    <source>
        <dbReference type="ARBA" id="ARBA00022989"/>
    </source>
</evidence>
<comment type="caution">
    <text evidence="12">The sequence shown here is derived from an EMBL/GenBank/DDBJ whole genome shotgun (WGS) entry which is preliminary data.</text>
</comment>
<evidence type="ECO:0000256" key="6">
    <source>
        <dbReference type="ARBA" id="ARBA00022692"/>
    </source>
</evidence>
<dbReference type="SUPFAM" id="SSF143865">
    <property type="entry name" value="CorA soluble domain-like"/>
    <property type="match status" value="1"/>
</dbReference>
<dbReference type="Proteomes" id="UP000188729">
    <property type="component" value="Unassembled WGS sequence"/>
</dbReference>
<dbReference type="InterPro" id="IPR045861">
    <property type="entry name" value="CorA_cytoplasmic_dom"/>
</dbReference>
<evidence type="ECO:0000256" key="3">
    <source>
        <dbReference type="ARBA" id="ARBA00022448"/>
    </source>
</evidence>
<dbReference type="PANTHER" id="PTHR46494:SF3">
    <property type="entry name" value="ZINC TRANSPORT PROTEIN ZNTB"/>
    <property type="match status" value="1"/>
</dbReference>
<gene>
    <name evidence="12" type="primary">zntB</name>
    <name evidence="12" type="ORF">SPHI_09970</name>
</gene>
<evidence type="ECO:0000313" key="13">
    <source>
        <dbReference type="Proteomes" id="UP000188729"/>
    </source>
</evidence>
<dbReference type="OrthoDB" id="9803484at2"/>
<name>A0A1V2EW89_9SPHN</name>
<evidence type="ECO:0000256" key="5">
    <source>
        <dbReference type="ARBA" id="ARBA00022519"/>
    </source>
</evidence>
<dbReference type="Gene3D" id="1.20.58.340">
    <property type="entry name" value="Magnesium transport protein CorA, transmembrane region"/>
    <property type="match status" value="2"/>
</dbReference>
<sequence>MSGFGYRIADGAARKVSVEEALGCDDAMVWVHLTTTAEHAQSWLSDKAALPDYIVDPLTAQETRPRCDALDNGAFVNLRGRSDEELDSSDMLASVRIWAVKGRVISVTRKHLLATDAVEREVTDGCVHDPGDLITAFAAAITEDLDPVVAELGDELDDCEQQLDAARVFTLRKNVTRVRVEAINYRRFLNPQRAALEKLAALPGDWLGPDDRAHLAAAADRAARMAEEVEAIRERASLMHEALTDLRAEQLDQRGLIISIAAMVFLPLTFITGLYGMNVEGLWLAKEPWAFDAIVALCVVIAAAVTGWFVARHWLR</sequence>
<dbReference type="STRING" id="1915074.SPHI_09970"/>
<comment type="subcellular location">
    <subcellularLocation>
        <location evidence="1">Cell membrane</location>
        <topology evidence="1">Multi-pass membrane protein</topology>
    </subcellularLocation>
</comment>
<dbReference type="GO" id="GO:0000287">
    <property type="term" value="F:magnesium ion binding"/>
    <property type="evidence" value="ECO:0007669"/>
    <property type="project" value="TreeGrafter"/>
</dbReference>
<reference evidence="12 13" key="1">
    <citation type="submission" date="2016-11" db="EMBL/GenBank/DDBJ databases">
        <title>Genome sequence of Sphingomonas jeddahensis G39.</title>
        <authorList>
            <person name="Poehlein A."/>
            <person name="Wuebbeler J.H."/>
            <person name="Steinbuechel A."/>
            <person name="Daniel R."/>
        </authorList>
    </citation>
    <scope>NUCLEOTIDE SEQUENCE [LARGE SCALE GENOMIC DNA]</scope>
    <source>
        <strain evidence="12 13">G39</strain>
    </source>
</reference>
<dbReference type="GO" id="GO:0005886">
    <property type="term" value="C:plasma membrane"/>
    <property type="evidence" value="ECO:0007669"/>
    <property type="project" value="UniProtKB-SubCell"/>
</dbReference>